<dbReference type="SUPFAM" id="SSF53383">
    <property type="entry name" value="PLP-dependent transferases"/>
    <property type="match status" value="1"/>
</dbReference>
<organism evidence="4 5">
    <name type="scientific">Neofusicoccum ribis</name>
    <dbReference type="NCBI Taxonomy" id="45134"/>
    <lineage>
        <taxon>Eukaryota</taxon>
        <taxon>Fungi</taxon>
        <taxon>Dikarya</taxon>
        <taxon>Ascomycota</taxon>
        <taxon>Pezizomycotina</taxon>
        <taxon>Dothideomycetes</taxon>
        <taxon>Dothideomycetes incertae sedis</taxon>
        <taxon>Botryosphaeriales</taxon>
        <taxon>Botryosphaeriaceae</taxon>
        <taxon>Neofusicoccum</taxon>
    </lineage>
</organism>
<comment type="caution">
    <text evidence="4">The sequence shown here is derived from an EMBL/GenBank/DDBJ whole genome shotgun (WGS) entry which is preliminary data.</text>
</comment>
<dbReference type="InterPro" id="IPR050478">
    <property type="entry name" value="Ethylene_sulfur-biosynth"/>
</dbReference>
<gene>
    <name evidence="4" type="ORF">SLS56_000907</name>
</gene>
<dbReference type="InterPro" id="IPR015424">
    <property type="entry name" value="PyrdxlP-dep_Trfase"/>
</dbReference>
<keyword evidence="5" id="KW-1185">Reference proteome</keyword>
<evidence type="ECO:0000313" key="5">
    <source>
        <dbReference type="Proteomes" id="UP001521116"/>
    </source>
</evidence>
<dbReference type="Gene3D" id="3.40.640.10">
    <property type="entry name" value="Type I PLP-dependent aspartate aminotransferase-like (Major domain)"/>
    <property type="match status" value="2"/>
</dbReference>
<evidence type="ECO:0000259" key="3">
    <source>
        <dbReference type="Pfam" id="PF00155"/>
    </source>
</evidence>
<feature type="domain" description="Aminotransferase class I/classII large" evidence="3">
    <location>
        <begin position="146"/>
        <end position="388"/>
    </location>
</feature>
<dbReference type="PANTHER" id="PTHR43795:SF63">
    <property type="entry name" value="PUTATIVE (AFU_ORTHOLOGUE AFUA_4G00630)-RELATED"/>
    <property type="match status" value="1"/>
</dbReference>
<dbReference type="InterPro" id="IPR004839">
    <property type="entry name" value="Aminotransferase_I/II_large"/>
</dbReference>
<dbReference type="Proteomes" id="UP001521116">
    <property type="component" value="Unassembled WGS sequence"/>
</dbReference>
<dbReference type="PROSITE" id="PS00105">
    <property type="entry name" value="AA_TRANSFER_CLASS_1"/>
    <property type="match status" value="1"/>
</dbReference>
<evidence type="ECO:0000256" key="2">
    <source>
        <dbReference type="ARBA" id="ARBA00022898"/>
    </source>
</evidence>
<dbReference type="InterPro" id="IPR015421">
    <property type="entry name" value="PyrdxlP-dep_Trfase_major"/>
</dbReference>
<dbReference type="EMBL" id="JAJVDC020000005">
    <property type="protein sequence ID" value="KAL1636814.1"/>
    <property type="molecule type" value="Genomic_DNA"/>
</dbReference>
<keyword evidence="2" id="KW-0663">Pyridoxal phosphate</keyword>
<dbReference type="Pfam" id="PF00155">
    <property type="entry name" value="Aminotran_1_2"/>
    <property type="match status" value="2"/>
</dbReference>
<dbReference type="InterPro" id="IPR004838">
    <property type="entry name" value="NHTrfase_class1_PyrdxlP-BS"/>
</dbReference>
<dbReference type="InterPro" id="IPR015422">
    <property type="entry name" value="PyrdxlP-dep_Trfase_small"/>
</dbReference>
<dbReference type="CDD" id="cd00609">
    <property type="entry name" value="AAT_like"/>
    <property type="match status" value="1"/>
</dbReference>
<evidence type="ECO:0000256" key="1">
    <source>
        <dbReference type="ARBA" id="ARBA00007441"/>
    </source>
</evidence>
<accession>A0ABR3TB82</accession>
<evidence type="ECO:0000313" key="4">
    <source>
        <dbReference type="EMBL" id="KAL1636814.1"/>
    </source>
</evidence>
<protein>
    <recommendedName>
        <fullName evidence="3">Aminotransferase class I/classII large domain-containing protein</fullName>
    </recommendedName>
</protein>
<proteinExistence type="inferred from homology"/>
<feature type="domain" description="Aminotransferase class I/classII large" evidence="3">
    <location>
        <begin position="65"/>
        <end position="145"/>
    </location>
</feature>
<name>A0ABR3TB82_9PEZI</name>
<dbReference type="Gene3D" id="3.90.1150.10">
    <property type="entry name" value="Aspartate Aminotransferase, domain 1"/>
    <property type="match status" value="1"/>
</dbReference>
<reference evidence="4 5" key="1">
    <citation type="submission" date="2024-02" db="EMBL/GenBank/DDBJ databases">
        <title>De novo assembly and annotation of 12 fungi associated with fruit tree decline syndrome in Ontario, Canada.</title>
        <authorList>
            <person name="Sulman M."/>
            <person name="Ellouze W."/>
            <person name="Ilyukhin E."/>
        </authorList>
    </citation>
    <scope>NUCLEOTIDE SEQUENCE [LARGE SCALE GENOMIC DNA]</scope>
    <source>
        <strain evidence="4 5">M1-105</strain>
    </source>
</reference>
<comment type="similarity">
    <text evidence="1">Belongs to the class-I pyridoxal-phosphate-dependent aminotransferase family.</text>
</comment>
<sequence length="400" mass="43830">MASQEHGGLSARGVMFLADAGHRHFHDVLDDIYQPEHNPDGILSLGLAENSLMHNELLQYINDTFKMSSHYLMYGDGSSGSKRLRAAIAHFVNRHFNPVLPVESSHVHVTLGVSNANEMLAFVLGCPGDGFLLGRPYYGAFAGDFGRCYSRDVIIALMKLCQKHRIHLVSDEIYALSVWDNPEARDAPTFTSVLSIDTTGIIDPSLVHDMWGMSKDFGANGLRIGCIISQHNPTFRESRKSGSATPADRKRSLIHNAKQAGQLPLRPADQIAAAILEDDAFTDAYVATNRARIAESRAVAAAWLRRMRVPYAPAANAGFVLWVDLRAGLAGEGAGAGGAYDHELLKRLMREGRVSVSDALAFGGEEEGWFRIVFTHPRAFVEMGLQRLEGVLEAYRSAKA</sequence>
<dbReference type="PANTHER" id="PTHR43795">
    <property type="entry name" value="BIFUNCTIONAL ASPARTATE AMINOTRANSFERASE AND GLUTAMATE/ASPARTATE-PREPHENATE AMINOTRANSFERASE-RELATED"/>
    <property type="match status" value="1"/>
</dbReference>